<dbReference type="InterPro" id="IPR035418">
    <property type="entry name" value="AraC-bd_2"/>
</dbReference>
<evidence type="ECO:0000313" key="6">
    <source>
        <dbReference type="Proteomes" id="UP000095287"/>
    </source>
</evidence>
<accession>A0A1I7YB36</accession>
<dbReference type="InterPro" id="IPR018060">
    <property type="entry name" value="HTH_AraC"/>
</dbReference>
<dbReference type="PROSITE" id="PS01124">
    <property type="entry name" value="HTH_ARAC_FAMILY_2"/>
    <property type="match status" value="1"/>
</dbReference>
<comment type="subcellular location">
    <subcellularLocation>
        <location evidence="1">Nucleus</location>
    </subcellularLocation>
</comment>
<dbReference type="GO" id="GO:0043565">
    <property type="term" value="F:sequence-specific DNA binding"/>
    <property type="evidence" value="ECO:0007669"/>
    <property type="project" value="InterPro"/>
</dbReference>
<protein>
    <submittedName>
        <fullName evidence="7">HTH araC/xylS-type domain-containing protein</fullName>
    </submittedName>
</protein>
<dbReference type="GO" id="GO:0005634">
    <property type="term" value="C:nucleus"/>
    <property type="evidence" value="ECO:0007669"/>
    <property type="project" value="UniProtKB-SubCell"/>
</dbReference>
<dbReference type="GO" id="GO:0003700">
    <property type="term" value="F:DNA-binding transcription factor activity"/>
    <property type="evidence" value="ECO:0007669"/>
    <property type="project" value="InterPro"/>
</dbReference>
<keyword evidence="4" id="KW-0804">Transcription</keyword>
<sequence length="325" mass="36968">MENKPDHWARVASADLEHVRKSVSDMFKSHQLKQLRADQTLQTRLRHAQFGQVALSRLGYGADVHIQPDHLAGFYLVQMPQYGTAKIRCGGQTVDSSPYAATILNPNEDVDMVWHANNEQLMLKIDRNLVEQAARGMGLDVGPQGLLFPVRLEAHTQPSWQIMLRYVLDCARNYEDIRRSPLIINQLEQLAVTTLLDLHPPAQIQALNPARILPRHLKKVASHLHEQAHLPVTVDELSSIAGVSSRTLQQAFKEHYGVSPMQYLRQVRLDRLRHELIHSNEPHLTLADLAMRWGFAHQGRFSAEYRSRFGETPGETLQRVRGGQH</sequence>
<dbReference type="PANTHER" id="PTHR46796">
    <property type="entry name" value="HTH-TYPE TRANSCRIPTIONAL ACTIVATOR RHAS-RELATED"/>
    <property type="match status" value="1"/>
</dbReference>
<name>A0A1I7YB36_9BILA</name>
<evidence type="ECO:0000313" key="7">
    <source>
        <dbReference type="WBParaSite" id="L893_g14564.t1"/>
    </source>
</evidence>
<evidence type="ECO:0000256" key="4">
    <source>
        <dbReference type="ARBA" id="ARBA00023163"/>
    </source>
</evidence>
<dbReference type="InterPro" id="IPR018062">
    <property type="entry name" value="HTH_AraC-typ_CS"/>
</dbReference>
<evidence type="ECO:0000256" key="1">
    <source>
        <dbReference type="ARBA" id="ARBA00004123"/>
    </source>
</evidence>
<evidence type="ECO:0000256" key="2">
    <source>
        <dbReference type="ARBA" id="ARBA00023015"/>
    </source>
</evidence>
<organism evidence="6 7">
    <name type="scientific">Steinernema glaseri</name>
    <dbReference type="NCBI Taxonomy" id="37863"/>
    <lineage>
        <taxon>Eukaryota</taxon>
        <taxon>Metazoa</taxon>
        <taxon>Ecdysozoa</taxon>
        <taxon>Nematoda</taxon>
        <taxon>Chromadorea</taxon>
        <taxon>Rhabditida</taxon>
        <taxon>Tylenchina</taxon>
        <taxon>Panagrolaimomorpha</taxon>
        <taxon>Strongyloidoidea</taxon>
        <taxon>Steinernematidae</taxon>
        <taxon>Steinernema</taxon>
    </lineage>
</organism>
<dbReference type="Proteomes" id="UP000095287">
    <property type="component" value="Unplaced"/>
</dbReference>
<reference evidence="7" key="1">
    <citation type="submission" date="2016-11" db="UniProtKB">
        <authorList>
            <consortium name="WormBaseParasite"/>
        </authorList>
    </citation>
    <scope>IDENTIFICATION</scope>
</reference>
<keyword evidence="2" id="KW-0805">Transcription regulation</keyword>
<keyword evidence="3" id="KW-0238">DNA-binding</keyword>
<dbReference type="InterPro" id="IPR050204">
    <property type="entry name" value="AraC_XylS_family_regulators"/>
</dbReference>
<feature type="domain" description="HTH araC/xylS-type" evidence="5">
    <location>
        <begin position="218"/>
        <end position="319"/>
    </location>
</feature>
<dbReference type="PANTHER" id="PTHR46796:SF12">
    <property type="entry name" value="HTH-TYPE DNA-BINDING TRANSCRIPTIONAL ACTIVATOR EUTR"/>
    <property type="match status" value="1"/>
</dbReference>
<dbReference type="InterPro" id="IPR009057">
    <property type="entry name" value="Homeodomain-like_sf"/>
</dbReference>
<evidence type="ECO:0000259" key="5">
    <source>
        <dbReference type="PROSITE" id="PS01124"/>
    </source>
</evidence>
<dbReference type="Pfam" id="PF12833">
    <property type="entry name" value="HTH_18"/>
    <property type="match status" value="1"/>
</dbReference>
<dbReference type="WBParaSite" id="L893_g14564.t1">
    <property type="protein sequence ID" value="L893_g14564.t1"/>
    <property type="gene ID" value="L893_g14564"/>
</dbReference>
<dbReference type="Gene3D" id="1.10.10.60">
    <property type="entry name" value="Homeodomain-like"/>
    <property type="match status" value="1"/>
</dbReference>
<dbReference type="PROSITE" id="PS00041">
    <property type="entry name" value="HTH_ARAC_FAMILY_1"/>
    <property type="match status" value="1"/>
</dbReference>
<dbReference type="SMART" id="SM00342">
    <property type="entry name" value="HTH_ARAC"/>
    <property type="match status" value="1"/>
</dbReference>
<dbReference type="AlphaFoldDB" id="A0A1I7YB36"/>
<evidence type="ECO:0000256" key="3">
    <source>
        <dbReference type="ARBA" id="ARBA00023125"/>
    </source>
</evidence>
<dbReference type="SUPFAM" id="SSF46689">
    <property type="entry name" value="Homeodomain-like"/>
    <property type="match status" value="2"/>
</dbReference>
<keyword evidence="6" id="KW-1185">Reference proteome</keyword>
<proteinExistence type="predicted"/>
<dbReference type="Pfam" id="PF14525">
    <property type="entry name" value="AraC_binding_2"/>
    <property type="match status" value="1"/>
</dbReference>